<dbReference type="PANTHER" id="PTHR22550:SF14">
    <property type="entry name" value="VWFA DOMAIN-CONTAINING PROTEIN"/>
    <property type="match status" value="1"/>
</dbReference>
<protein>
    <submittedName>
        <fullName evidence="3">VWA domain-containing protein</fullName>
    </submittedName>
</protein>
<sequence>MLRKEDDLTAQWRKHMSAKMVQQLTINAHNNGWWTPTHLFLVIAIIATLVMAGPTWTRQTSPLYEDNSELIVVLDVADTMNQSDLQPTRLTRAKQKVLQLIERRGDAKTALVVYGGSAHVAMPTTKDSTLAHYFLDVLDTQLLPDQTTRPDAFITPVKTLLKKAKAPSTVLLLTDKTDEQAIAKLKQEFAPLEHQVLVWAIGEHANSGSGAEAPVAGLTQEDLQRLTQLAQSGHGSMIPFTHDSSDIDRVYSLIQNNLFSSDDADQPWLDAGYWLLFLLLPLQLMWFRRGWTLKW</sequence>
<dbReference type="PANTHER" id="PTHR22550">
    <property type="entry name" value="SPORE GERMINATION PROTEIN"/>
    <property type="match status" value="1"/>
</dbReference>
<evidence type="ECO:0000313" key="4">
    <source>
        <dbReference type="Proteomes" id="UP000809621"/>
    </source>
</evidence>
<proteinExistence type="predicted"/>
<evidence type="ECO:0000259" key="2">
    <source>
        <dbReference type="PROSITE" id="PS50234"/>
    </source>
</evidence>
<dbReference type="Pfam" id="PF13519">
    <property type="entry name" value="VWA_2"/>
    <property type="match status" value="1"/>
</dbReference>
<dbReference type="Gene3D" id="3.40.50.410">
    <property type="entry name" value="von Willebrand factor, type A domain"/>
    <property type="match status" value="1"/>
</dbReference>
<dbReference type="InterPro" id="IPR036465">
    <property type="entry name" value="vWFA_dom_sf"/>
</dbReference>
<dbReference type="PROSITE" id="PS50234">
    <property type="entry name" value="VWFA"/>
    <property type="match status" value="1"/>
</dbReference>
<dbReference type="InterPro" id="IPR002035">
    <property type="entry name" value="VWF_A"/>
</dbReference>
<keyword evidence="4" id="KW-1185">Reference proteome</keyword>
<name>A0ABS2HC54_9VIBR</name>
<reference evidence="3 4" key="1">
    <citation type="submission" date="2021-02" db="EMBL/GenBank/DDBJ databases">
        <authorList>
            <person name="Park J.-S."/>
        </authorList>
    </citation>
    <scope>NUCLEOTIDE SEQUENCE [LARGE SCALE GENOMIC DNA]</scope>
    <source>
        <strain evidence="3 4">188UL20-2</strain>
    </source>
</reference>
<dbReference type="SUPFAM" id="SSF53300">
    <property type="entry name" value="vWA-like"/>
    <property type="match status" value="1"/>
</dbReference>
<keyword evidence="1" id="KW-0812">Transmembrane</keyword>
<keyword evidence="1" id="KW-0472">Membrane</keyword>
<evidence type="ECO:0000256" key="1">
    <source>
        <dbReference type="SAM" id="Phobius"/>
    </source>
</evidence>
<accession>A0ABS2HC54</accession>
<evidence type="ECO:0000313" key="3">
    <source>
        <dbReference type="EMBL" id="MBM7035180.1"/>
    </source>
</evidence>
<feature type="transmembrane region" description="Helical" evidence="1">
    <location>
        <begin position="33"/>
        <end position="52"/>
    </location>
</feature>
<dbReference type="EMBL" id="JAFEUM010000001">
    <property type="protein sequence ID" value="MBM7035180.1"/>
    <property type="molecule type" value="Genomic_DNA"/>
</dbReference>
<feature type="domain" description="VWFA" evidence="2">
    <location>
        <begin position="69"/>
        <end position="254"/>
    </location>
</feature>
<comment type="caution">
    <text evidence="3">The sequence shown here is derived from an EMBL/GenBank/DDBJ whole genome shotgun (WGS) entry which is preliminary data.</text>
</comment>
<dbReference type="InterPro" id="IPR050768">
    <property type="entry name" value="UPF0353/GerABKA_families"/>
</dbReference>
<dbReference type="Proteomes" id="UP000809621">
    <property type="component" value="Unassembled WGS sequence"/>
</dbReference>
<keyword evidence="1" id="KW-1133">Transmembrane helix</keyword>
<organism evidence="3 4">
    <name type="scientific">Vibrio ulleungensis</name>
    <dbReference type="NCBI Taxonomy" id="2807619"/>
    <lineage>
        <taxon>Bacteria</taxon>
        <taxon>Pseudomonadati</taxon>
        <taxon>Pseudomonadota</taxon>
        <taxon>Gammaproteobacteria</taxon>
        <taxon>Vibrionales</taxon>
        <taxon>Vibrionaceae</taxon>
        <taxon>Vibrio</taxon>
    </lineage>
</organism>
<gene>
    <name evidence="3" type="ORF">JQC93_02070</name>
</gene>